<gene>
    <name evidence="2" type="ORF">I6N96_02690</name>
</gene>
<evidence type="ECO:0000256" key="1">
    <source>
        <dbReference type="SAM" id="Phobius"/>
    </source>
</evidence>
<dbReference type="Proteomes" id="UP000673375">
    <property type="component" value="Unassembled WGS sequence"/>
</dbReference>
<evidence type="ECO:0000313" key="3">
    <source>
        <dbReference type="Proteomes" id="UP000673375"/>
    </source>
</evidence>
<organism evidence="2 3">
    <name type="scientific">Enterococcus larvae</name>
    <dbReference type="NCBI Taxonomy" id="2794352"/>
    <lineage>
        <taxon>Bacteria</taxon>
        <taxon>Bacillati</taxon>
        <taxon>Bacillota</taxon>
        <taxon>Bacilli</taxon>
        <taxon>Lactobacillales</taxon>
        <taxon>Enterococcaceae</taxon>
        <taxon>Enterococcus</taxon>
    </lineage>
</organism>
<comment type="caution">
    <text evidence="2">The sequence shown here is derived from an EMBL/GenBank/DDBJ whole genome shotgun (WGS) entry which is preliminary data.</text>
</comment>
<feature type="transmembrane region" description="Helical" evidence="1">
    <location>
        <begin position="50"/>
        <end position="73"/>
    </location>
</feature>
<keyword evidence="1" id="KW-1133">Transmembrane helix</keyword>
<dbReference type="InterPro" id="IPR008875">
    <property type="entry name" value="TraX"/>
</dbReference>
<sequence length="252" mass="29429">MEKKGFFSGSTLKWIAIITMFMDHSAKLLYVPQNMIDSFTPGMADFYTYLIKVFDVFLVLGRLSFPLFCFLLVEGFIHTSNVKKYFLRLLIFALISEIPYDMTFQLSYFSIERQNVFFTLLIGLVVLIGLKKFEERTPRNLLISLGIIGVGIFIAEFLQTDYGGWIGILLISVLYILREYPLVRCLAGCAVILQNSISGMFSFIFIYFYNGKRGRQWKYLFYWFYPLHLLLLLFIQQQLLLPYIRSIFSAIP</sequence>
<protein>
    <recommendedName>
        <fullName evidence="4">Conjugal transfer protein TraX</fullName>
    </recommendedName>
</protein>
<evidence type="ECO:0000313" key="2">
    <source>
        <dbReference type="EMBL" id="MBP1045171.1"/>
    </source>
</evidence>
<keyword evidence="1" id="KW-0472">Membrane</keyword>
<feature type="transmembrane region" description="Helical" evidence="1">
    <location>
        <begin position="185"/>
        <end position="209"/>
    </location>
</feature>
<feature type="transmembrane region" description="Helical" evidence="1">
    <location>
        <begin position="116"/>
        <end position="133"/>
    </location>
</feature>
<dbReference type="Pfam" id="PF05857">
    <property type="entry name" value="TraX"/>
    <property type="match status" value="1"/>
</dbReference>
<dbReference type="RefSeq" id="WP_209555953.1">
    <property type="nucleotide sequence ID" value="NZ_JAEDXU010000001.1"/>
</dbReference>
<proteinExistence type="predicted"/>
<name>A0ABS4CF58_9ENTE</name>
<feature type="transmembrane region" description="Helical" evidence="1">
    <location>
        <begin position="221"/>
        <end position="244"/>
    </location>
</feature>
<accession>A0ABS4CF58</accession>
<dbReference type="EMBL" id="JAEDXU010000001">
    <property type="protein sequence ID" value="MBP1045171.1"/>
    <property type="molecule type" value="Genomic_DNA"/>
</dbReference>
<feature type="transmembrane region" description="Helical" evidence="1">
    <location>
        <begin position="85"/>
        <end position="104"/>
    </location>
</feature>
<feature type="transmembrane region" description="Helical" evidence="1">
    <location>
        <begin position="140"/>
        <end position="156"/>
    </location>
</feature>
<reference evidence="2 3" key="1">
    <citation type="submission" date="2020-12" db="EMBL/GenBank/DDBJ databases">
        <title>Vagococcus allomyrinae sp. nov. and Enterococcus lavae sp. nov., isolated from the larvae of Allomyrina dichotoma.</title>
        <authorList>
            <person name="Lee S.D."/>
        </authorList>
    </citation>
    <scope>NUCLEOTIDE SEQUENCE [LARGE SCALE GENOMIC DNA]</scope>
    <source>
        <strain evidence="2 3">BWM-S5</strain>
    </source>
</reference>
<evidence type="ECO:0008006" key="4">
    <source>
        <dbReference type="Google" id="ProtNLM"/>
    </source>
</evidence>
<keyword evidence="3" id="KW-1185">Reference proteome</keyword>
<keyword evidence="1" id="KW-0812">Transmembrane</keyword>
<feature type="transmembrane region" description="Helical" evidence="1">
    <location>
        <begin position="162"/>
        <end position="178"/>
    </location>
</feature>